<name>A0A1I8IQG8_9PLAT</name>
<dbReference type="AlphaFoldDB" id="A0A1I8IQG8"/>
<accession>A0A1I8IQG8</accession>
<proteinExistence type="predicted"/>
<dbReference type="Gene3D" id="2.60.40.10">
    <property type="entry name" value="Immunoglobulins"/>
    <property type="match status" value="1"/>
</dbReference>
<reference evidence="2" key="1">
    <citation type="submission" date="2016-11" db="UniProtKB">
        <authorList>
            <consortium name="WormBaseParasite"/>
        </authorList>
    </citation>
    <scope>IDENTIFICATION</scope>
</reference>
<keyword evidence="1" id="KW-1185">Reference proteome</keyword>
<dbReference type="InterPro" id="IPR013783">
    <property type="entry name" value="Ig-like_fold"/>
</dbReference>
<dbReference type="WBParaSite" id="maker-uti_cns_0014723-snap-gene-0.2-mRNA-1">
    <property type="protein sequence ID" value="maker-uti_cns_0014723-snap-gene-0.2-mRNA-1"/>
    <property type="gene ID" value="maker-uti_cns_0014723-snap-gene-0.2"/>
</dbReference>
<evidence type="ECO:0000313" key="2">
    <source>
        <dbReference type="WBParaSite" id="maker-uti_cns_0014723-snap-gene-0.2-mRNA-1"/>
    </source>
</evidence>
<organism evidence="1 2">
    <name type="scientific">Macrostomum lignano</name>
    <dbReference type="NCBI Taxonomy" id="282301"/>
    <lineage>
        <taxon>Eukaryota</taxon>
        <taxon>Metazoa</taxon>
        <taxon>Spiralia</taxon>
        <taxon>Lophotrochozoa</taxon>
        <taxon>Platyhelminthes</taxon>
        <taxon>Rhabditophora</taxon>
        <taxon>Macrostomorpha</taxon>
        <taxon>Macrostomida</taxon>
        <taxon>Macrostomidae</taxon>
        <taxon>Macrostomum</taxon>
    </lineage>
</organism>
<sequence length="337" mass="37420">MGRNSYSEFQKKAKKFNHQSSVAAAYKALSKQEKQALKEDASRQPMPLKTITNELRKFGKRFLLVMVDETSDYSFVCTQKQDAKILQPIGDDVIKRLFQIGDVSSGCQLKDLESLRRAVRERATNLYHSAGLTGDVKWTALERDTLRKAKFEVEGFFVPPLKNPSVMKVTECKEALSADLQFVRRSRGINLDDTAATLMATESDSNVENAAAMEVPEQTAASHASVASICSIVSAGASLTSDGLLFVWDIDQHTTAKEYAVCLALRDSVGPRQHMFSLVYRGSEKSCLIKQETLSTAFIVAENNESLLWLRIAIQDDCGWSPVTNFHVKVDGLINPN</sequence>
<evidence type="ECO:0000313" key="1">
    <source>
        <dbReference type="Proteomes" id="UP000095280"/>
    </source>
</evidence>
<protein>
    <submittedName>
        <fullName evidence="2">WD_REPEATS_REGION domain-containing protein</fullName>
    </submittedName>
</protein>
<dbReference type="Proteomes" id="UP000095280">
    <property type="component" value="Unplaced"/>
</dbReference>